<evidence type="ECO:0000313" key="3">
    <source>
        <dbReference type="Proteomes" id="UP000681720"/>
    </source>
</evidence>
<reference evidence="2" key="1">
    <citation type="submission" date="2021-02" db="EMBL/GenBank/DDBJ databases">
        <authorList>
            <person name="Nowell W R."/>
        </authorList>
    </citation>
    <scope>NUCLEOTIDE SEQUENCE</scope>
</reference>
<feature type="non-terminal residue" evidence="2">
    <location>
        <position position="40"/>
    </location>
</feature>
<proteinExistence type="predicted"/>
<sequence>MNRSYSGALNESGSDDSAIKKSDTVDTITDPTVKNKRKAT</sequence>
<gene>
    <name evidence="2" type="ORF">GIL414_LOCUS42952</name>
</gene>
<dbReference type="AlphaFoldDB" id="A0A8S3A9L9"/>
<accession>A0A8S3A9L9</accession>
<feature type="compositionally biased region" description="Polar residues" evidence="1">
    <location>
        <begin position="1"/>
        <end position="12"/>
    </location>
</feature>
<evidence type="ECO:0000313" key="2">
    <source>
        <dbReference type="EMBL" id="CAF4698093.1"/>
    </source>
</evidence>
<protein>
    <submittedName>
        <fullName evidence="2">Uncharacterized protein</fullName>
    </submittedName>
</protein>
<name>A0A8S3A9L9_9BILA</name>
<feature type="region of interest" description="Disordered" evidence="1">
    <location>
        <begin position="1"/>
        <end position="40"/>
    </location>
</feature>
<evidence type="ECO:0000256" key="1">
    <source>
        <dbReference type="SAM" id="MobiDB-lite"/>
    </source>
</evidence>
<dbReference type="EMBL" id="CAJOBJ010125718">
    <property type="protein sequence ID" value="CAF4698093.1"/>
    <property type="molecule type" value="Genomic_DNA"/>
</dbReference>
<dbReference type="Proteomes" id="UP000681720">
    <property type="component" value="Unassembled WGS sequence"/>
</dbReference>
<organism evidence="2 3">
    <name type="scientific">Rotaria magnacalcarata</name>
    <dbReference type="NCBI Taxonomy" id="392030"/>
    <lineage>
        <taxon>Eukaryota</taxon>
        <taxon>Metazoa</taxon>
        <taxon>Spiralia</taxon>
        <taxon>Gnathifera</taxon>
        <taxon>Rotifera</taxon>
        <taxon>Eurotatoria</taxon>
        <taxon>Bdelloidea</taxon>
        <taxon>Philodinida</taxon>
        <taxon>Philodinidae</taxon>
        <taxon>Rotaria</taxon>
    </lineage>
</organism>
<comment type="caution">
    <text evidence="2">The sequence shown here is derived from an EMBL/GenBank/DDBJ whole genome shotgun (WGS) entry which is preliminary data.</text>
</comment>